<proteinExistence type="inferred from homology"/>
<comment type="similarity">
    <text evidence="4">Belongs to the NAC-alpha family.</text>
</comment>
<dbReference type="GeneID" id="4617052"/>
<dbReference type="NCBIfam" id="TIGR00264">
    <property type="entry name" value="archaeal-type nascent polypeptide-associated complex protein"/>
    <property type="match status" value="1"/>
</dbReference>
<dbReference type="RefSeq" id="WP_011762669.1">
    <property type="nucleotide sequence ID" value="NC_008701.1"/>
</dbReference>
<protein>
    <recommendedName>
        <fullName evidence="4 5">Nascent polypeptide-associated complex protein</fullName>
    </recommendedName>
</protein>
<dbReference type="OrthoDB" id="53273at2157"/>
<reference evidence="7" key="1">
    <citation type="submission" date="2006-12" db="EMBL/GenBank/DDBJ databases">
        <title>Complete sequence of Pyrobaculum islandicum DSM 4184.</title>
        <authorList>
            <person name="Copeland A."/>
            <person name="Lucas S."/>
            <person name="Lapidus A."/>
            <person name="Barry K."/>
            <person name="Detter J.C."/>
            <person name="Glavina del Rio T."/>
            <person name="Dalin E."/>
            <person name="Tice H."/>
            <person name="Pitluck S."/>
            <person name="Meincke L."/>
            <person name="Brettin T."/>
            <person name="Bruce D."/>
            <person name="Han C."/>
            <person name="Tapia R."/>
            <person name="Gilna P."/>
            <person name="Schmutz J."/>
            <person name="Larimer F."/>
            <person name="Land M."/>
            <person name="Hauser L."/>
            <person name="Kyrpides N."/>
            <person name="Mikhailova N."/>
            <person name="Cozen A.E."/>
            <person name="Fitz-Gibbon S.T."/>
            <person name="House C.H."/>
            <person name="Saltikov C."/>
            <person name="Lowe T."/>
            <person name="Richardson P."/>
        </authorList>
    </citation>
    <scope>NUCLEOTIDE SEQUENCE [LARGE SCALE GENOMIC DNA]</scope>
    <source>
        <strain evidence="7">DSM 4184</strain>
    </source>
</reference>
<evidence type="ECO:0000259" key="6">
    <source>
        <dbReference type="PROSITE" id="PS51151"/>
    </source>
</evidence>
<dbReference type="SMART" id="SM01407">
    <property type="entry name" value="NAC"/>
    <property type="match status" value="1"/>
</dbReference>
<dbReference type="Proteomes" id="UP000002595">
    <property type="component" value="Chromosome"/>
</dbReference>
<dbReference type="GO" id="GO:0015031">
    <property type="term" value="P:protein transport"/>
    <property type="evidence" value="ECO:0007669"/>
    <property type="project" value="UniProtKB-UniRule"/>
</dbReference>
<dbReference type="Pfam" id="PF01849">
    <property type="entry name" value="NAC"/>
    <property type="match status" value="1"/>
</dbReference>
<comment type="subunit">
    <text evidence="4">Homodimer. Interacts with the ribosome. Binds ribosomal RNA.</text>
</comment>
<dbReference type="HAMAP" id="MF_00814">
    <property type="entry name" value="NAC_arch"/>
    <property type="match status" value="1"/>
</dbReference>
<comment type="function">
    <text evidence="4">Contacts the emerging nascent chain on the ribosome.</text>
</comment>
<dbReference type="STRING" id="384616.Pisl_0918"/>
<dbReference type="EMBL" id="CP000504">
    <property type="protein sequence ID" value="ABL88094.1"/>
    <property type="molecule type" value="Genomic_DNA"/>
</dbReference>
<dbReference type="Gene3D" id="2.20.70.30">
    <property type="entry name" value="Nascent polypeptide-associated complex domain"/>
    <property type="match status" value="1"/>
</dbReference>
<dbReference type="InterPro" id="IPR009060">
    <property type="entry name" value="UBA-like_sf"/>
</dbReference>
<keyword evidence="1 4" id="KW-0813">Transport</keyword>
<feature type="domain" description="NAC-A/B" evidence="6">
    <location>
        <begin position="3"/>
        <end position="69"/>
    </location>
</feature>
<dbReference type="InterPro" id="IPR038187">
    <property type="entry name" value="NAC_A/B_dom_sf"/>
</dbReference>
<dbReference type="InterPro" id="IPR005231">
    <property type="entry name" value="NAC_arc"/>
</dbReference>
<evidence type="ECO:0000256" key="4">
    <source>
        <dbReference type="HAMAP-Rule" id="MF_00814"/>
    </source>
</evidence>
<dbReference type="eggNOG" id="arCOG04061">
    <property type="taxonomic scope" value="Archaea"/>
</dbReference>
<dbReference type="AlphaFoldDB" id="A1RT12"/>
<keyword evidence="8" id="KW-1185">Reference proteome</keyword>
<evidence type="ECO:0000256" key="2">
    <source>
        <dbReference type="ARBA" id="ARBA00022884"/>
    </source>
</evidence>
<name>A1RT12_PYRIL</name>
<dbReference type="CDD" id="cd14359">
    <property type="entry name" value="UBA_AeNAC"/>
    <property type="match status" value="1"/>
</dbReference>
<dbReference type="HOGENOM" id="CLU_146475_0_0_2"/>
<keyword evidence="2 4" id="KW-0694">RNA-binding</keyword>
<dbReference type="InterPro" id="IPR044034">
    <property type="entry name" value="NAC-like_UBA"/>
</dbReference>
<accession>A1RT12</accession>
<sequence>MIPTNIRELEKILKRMGIKVEEIDVAYVELRLKNGDVIRINSPTVALMKMPNKILLYQIQASEGAVERIQPTSQQQPAGYQPNEEDISLVMEQTGASREEVIKALIETKGDLVQATMKLLSKKREVNKI</sequence>
<gene>
    <name evidence="4" type="primary">nac</name>
    <name evidence="7" type="ordered locus">Pisl_0918</name>
</gene>
<dbReference type="SUPFAM" id="SSF46934">
    <property type="entry name" value="UBA-like"/>
    <property type="match status" value="1"/>
</dbReference>
<dbReference type="PROSITE" id="PS51151">
    <property type="entry name" value="NAC_AB"/>
    <property type="match status" value="1"/>
</dbReference>
<dbReference type="Pfam" id="PF19026">
    <property type="entry name" value="UBA_HYPK"/>
    <property type="match status" value="1"/>
</dbReference>
<evidence type="ECO:0000256" key="3">
    <source>
        <dbReference type="ARBA" id="ARBA00022927"/>
    </source>
</evidence>
<evidence type="ECO:0000256" key="5">
    <source>
        <dbReference type="NCBIfam" id="TIGR00264"/>
    </source>
</evidence>
<evidence type="ECO:0000313" key="7">
    <source>
        <dbReference type="EMBL" id="ABL88094.1"/>
    </source>
</evidence>
<dbReference type="Gene3D" id="1.10.8.10">
    <property type="entry name" value="DNA helicase RuvA subunit, C-terminal domain"/>
    <property type="match status" value="1"/>
</dbReference>
<evidence type="ECO:0000256" key="1">
    <source>
        <dbReference type="ARBA" id="ARBA00022448"/>
    </source>
</evidence>
<dbReference type="KEGG" id="pis:Pisl_0918"/>
<evidence type="ECO:0000313" key="8">
    <source>
        <dbReference type="Proteomes" id="UP000002595"/>
    </source>
</evidence>
<keyword evidence="3 4" id="KW-0653">Protein transport</keyword>
<organism evidence="7 8">
    <name type="scientific">Pyrobaculum islandicum (strain DSM 4184 / JCM 9189 / GEO3)</name>
    <dbReference type="NCBI Taxonomy" id="384616"/>
    <lineage>
        <taxon>Archaea</taxon>
        <taxon>Thermoproteota</taxon>
        <taxon>Thermoprotei</taxon>
        <taxon>Thermoproteales</taxon>
        <taxon>Thermoproteaceae</taxon>
        <taxon>Pyrobaculum</taxon>
    </lineage>
</organism>
<dbReference type="GO" id="GO:0003723">
    <property type="term" value="F:RNA binding"/>
    <property type="evidence" value="ECO:0007669"/>
    <property type="project" value="UniProtKB-UniRule"/>
</dbReference>
<dbReference type="InterPro" id="IPR002715">
    <property type="entry name" value="Nas_poly-pep-assoc_cplx_dom"/>
</dbReference>